<accession>F6XDH6</accession>
<sequence length="170" mass="19331">MTTASGWAYYYKIRSGGDHMDTLKLYKDYKECWDKHRIPGETKLNEVLWEDPWWKIHNPLRRPRKLPPIYRSRERSRTKTTSPTKSVDSRSTLAPIPARKGSKATQKESDSEQSSSDSESEPEDNVKPTKVVKSENNSIILPSVDIEPEKQSRASSSASLSSESSLDSET</sequence>
<organism evidence="2 3">
    <name type="scientific">Ciona intestinalis</name>
    <name type="common">Transparent sea squirt</name>
    <name type="synonym">Ascidia intestinalis</name>
    <dbReference type="NCBI Taxonomy" id="7719"/>
    <lineage>
        <taxon>Eukaryota</taxon>
        <taxon>Metazoa</taxon>
        <taxon>Chordata</taxon>
        <taxon>Tunicata</taxon>
        <taxon>Ascidiacea</taxon>
        <taxon>Phlebobranchia</taxon>
        <taxon>Cionidae</taxon>
        <taxon>Ciona</taxon>
    </lineage>
</organism>
<evidence type="ECO:0000313" key="3">
    <source>
        <dbReference type="Proteomes" id="UP000008144"/>
    </source>
</evidence>
<evidence type="ECO:0000313" key="2">
    <source>
        <dbReference type="Ensembl" id="ENSCINP00000011735.3"/>
    </source>
</evidence>
<dbReference type="HOGENOM" id="CLU_1570086_0_0_1"/>
<evidence type="ECO:0000256" key="1">
    <source>
        <dbReference type="SAM" id="MobiDB-lite"/>
    </source>
</evidence>
<accession>A0A1W2WPG3</accession>
<feature type="compositionally biased region" description="Low complexity" evidence="1">
    <location>
        <begin position="153"/>
        <end position="170"/>
    </location>
</feature>
<proteinExistence type="predicted"/>
<dbReference type="InParanoid" id="F6XDH6"/>
<dbReference type="Ensembl" id="ENSCINT00000011735.3">
    <property type="protein sequence ID" value="ENSCINP00000011735.3"/>
    <property type="gene ID" value="ENSCING00000005671.3"/>
</dbReference>
<name>F6XDH6_CIOIN</name>
<dbReference type="AlphaFoldDB" id="F6XDH6"/>
<reference evidence="2" key="2">
    <citation type="journal article" date="2008" name="Genome Biol.">
        <title>Improved genome assembly and evidence-based global gene model set for the chordate Ciona intestinalis: new insight into intron and operon populations.</title>
        <authorList>
            <person name="Satou Y."/>
            <person name="Mineta K."/>
            <person name="Ogasawara M."/>
            <person name="Sasakura Y."/>
            <person name="Shoguchi E."/>
            <person name="Ueno K."/>
            <person name="Yamada L."/>
            <person name="Matsumoto J."/>
            <person name="Wasserscheid J."/>
            <person name="Dewar K."/>
            <person name="Wiley G.B."/>
            <person name="Macmil S.L."/>
            <person name="Roe B.A."/>
            <person name="Zeller R.W."/>
            <person name="Hastings K.E."/>
            <person name="Lemaire P."/>
            <person name="Lindquist E."/>
            <person name="Endo T."/>
            <person name="Hotta K."/>
            <person name="Inaba K."/>
        </authorList>
    </citation>
    <scope>NUCLEOTIDE SEQUENCE [LARGE SCALE GENOMIC DNA]</scope>
    <source>
        <strain evidence="2">wild type</strain>
    </source>
</reference>
<protein>
    <submittedName>
        <fullName evidence="2">Uncharacterized protein</fullName>
    </submittedName>
</protein>
<reference evidence="2" key="4">
    <citation type="submission" date="2025-09" db="UniProtKB">
        <authorList>
            <consortium name="Ensembl"/>
        </authorList>
    </citation>
    <scope>IDENTIFICATION</scope>
</reference>
<keyword evidence="3" id="KW-1185">Reference proteome</keyword>
<reference evidence="3" key="1">
    <citation type="journal article" date="2002" name="Science">
        <title>The draft genome of Ciona intestinalis: insights into chordate and vertebrate origins.</title>
        <authorList>
            <person name="Dehal P."/>
            <person name="Satou Y."/>
            <person name="Campbell R.K."/>
            <person name="Chapman J."/>
            <person name="Degnan B."/>
            <person name="De Tomaso A."/>
            <person name="Davidson B."/>
            <person name="Di Gregorio A."/>
            <person name="Gelpke M."/>
            <person name="Goodstein D.M."/>
            <person name="Harafuji N."/>
            <person name="Hastings K.E."/>
            <person name="Ho I."/>
            <person name="Hotta K."/>
            <person name="Huang W."/>
            <person name="Kawashima T."/>
            <person name="Lemaire P."/>
            <person name="Martinez D."/>
            <person name="Meinertzhagen I.A."/>
            <person name="Necula S."/>
            <person name="Nonaka M."/>
            <person name="Putnam N."/>
            <person name="Rash S."/>
            <person name="Saiga H."/>
            <person name="Satake M."/>
            <person name="Terry A."/>
            <person name="Yamada L."/>
            <person name="Wang H.G."/>
            <person name="Awazu S."/>
            <person name="Azumi K."/>
            <person name="Boore J."/>
            <person name="Branno M."/>
            <person name="Chin-Bow S."/>
            <person name="DeSantis R."/>
            <person name="Doyle S."/>
            <person name="Francino P."/>
            <person name="Keys D.N."/>
            <person name="Haga S."/>
            <person name="Hayashi H."/>
            <person name="Hino K."/>
            <person name="Imai K.S."/>
            <person name="Inaba K."/>
            <person name="Kano S."/>
            <person name="Kobayashi K."/>
            <person name="Kobayashi M."/>
            <person name="Lee B.I."/>
            <person name="Makabe K.W."/>
            <person name="Manohar C."/>
            <person name="Matassi G."/>
            <person name="Medina M."/>
            <person name="Mochizuki Y."/>
            <person name="Mount S."/>
            <person name="Morishita T."/>
            <person name="Miura S."/>
            <person name="Nakayama A."/>
            <person name="Nishizaka S."/>
            <person name="Nomoto H."/>
            <person name="Ohta F."/>
            <person name="Oishi K."/>
            <person name="Rigoutsos I."/>
            <person name="Sano M."/>
            <person name="Sasaki A."/>
            <person name="Sasakura Y."/>
            <person name="Shoguchi E."/>
            <person name="Shin-i T."/>
            <person name="Spagnuolo A."/>
            <person name="Stainier D."/>
            <person name="Suzuki M.M."/>
            <person name="Tassy O."/>
            <person name="Takatori N."/>
            <person name="Tokuoka M."/>
            <person name="Yagi K."/>
            <person name="Yoshizaki F."/>
            <person name="Wada S."/>
            <person name="Zhang C."/>
            <person name="Hyatt P.D."/>
            <person name="Larimer F."/>
            <person name="Detter C."/>
            <person name="Doggett N."/>
            <person name="Glavina T."/>
            <person name="Hawkins T."/>
            <person name="Richardson P."/>
            <person name="Lucas S."/>
            <person name="Kohara Y."/>
            <person name="Levine M."/>
            <person name="Satoh N."/>
            <person name="Rokhsar D.S."/>
        </authorList>
    </citation>
    <scope>NUCLEOTIDE SEQUENCE [LARGE SCALE GENOMIC DNA]</scope>
</reference>
<reference evidence="2" key="3">
    <citation type="submission" date="2025-08" db="UniProtKB">
        <authorList>
            <consortium name="Ensembl"/>
        </authorList>
    </citation>
    <scope>IDENTIFICATION</scope>
</reference>
<dbReference type="Proteomes" id="UP000008144">
    <property type="component" value="Chromosome 8"/>
</dbReference>
<feature type="region of interest" description="Disordered" evidence="1">
    <location>
        <begin position="60"/>
        <end position="170"/>
    </location>
</feature>
<dbReference type="EMBL" id="EAAA01002731">
    <property type="status" value="NOT_ANNOTATED_CDS"/>
    <property type="molecule type" value="Genomic_DNA"/>
</dbReference>